<evidence type="ECO:0000313" key="7">
    <source>
        <dbReference type="Proteomes" id="UP001274830"/>
    </source>
</evidence>
<sequence>MATTTTSPAANWSYHSIPYAFALGLAPHLYYTSRMMVASKGKMSMADPRTNLQAWKGKMPEILWHHLSRARGAHLNSMEIFPLYAAAVVSALHLMLKAGADSKVKLAGNAAGLPAQDLNTMAYSFLGARTLYCALYMTVTNDIAAFARTGVYAWSIGIPLVALWKAGNQTVI</sequence>
<dbReference type="Gene3D" id="1.20.120.550">
    <property type="entry name" value="Membrane associated eicosanoid/glutathione metabolism-like domain"/>
    <property type="match status" value="1"/>
</dbReference>
<dbReference type="InterPro" id="IPR023352">
    <property type="entry name" value="MAPEG-like_dom_sf"/>
</dbReference>
<keyword evidence="7" id="KW-1185">Reference proteome</keyword>
<accession>A0AAE1C568</accession>
<evidence type="ECO:0000256" key="4">
    <source>
        <dbReference type="ARBA" id="ARBA00023136"/>
    </source>
</evidence>
<dbReference type="SUPFAM" id="SSF161084">
    <property type="entry name" value="MAPEG domain-like"/>
    <property type="match status" value="2"/>
</dbReference>
<evidence type="ECO:0000256" key="1">
    <source>
        <dbReference type="ARBA" id="ARBA00004370"/>
    </source>
</evidence>
<evidence type="ECO:0000256" key="2">
    <source>
        <dbReference type="ARBA" id="ARBA00022692"/>
    </source>
</evidence>
<comment type="caution">
    <text evidence="6">The sequence shown here is derived from an EMBL/GenBank/DDBJ whole genome shotgun (WGS) entry which is preliminary data.</text>
</comment>
<feature type="transmembrane region" description="Helical" evidence="5">
    <location>
        <begin position="12"/>
        <end position="31"/>
    </location>
</feature>
<protein>
    <submittedName>
        <fullName evidence="6">Uncharacterized protein</fullName>
    </submittedName>
</protein>
<dbReference type="InterPro" id="IPR001129">
    <property type="entry name" value="Membr-assoc_MAPEG"/>
</dbReference>
<evidence type="ECO:0000256" key="3">
    <source>
        <dbReference type="ARBA" id="ARBA00022989"/>
    </source>
</evidence>
<name>A0AAE1C568_9PEZI</name>
<keyword evidence="2 5" id="KW-0812">Transmembrane</keyword>
<reference evidence="6" key="1">
    <citation type="submission" date="2023-07" db="EMBL/GenBank/DDBJ databases">
        <title>Black Yeasts Isolated from many extreme environments.</title>
        <authorList>
            <person name="Coleine C."/>
            <person name="Stajich J.E."/>
            <person name="Selbmann L."/>
        </authorList>
    </citation>
    <scope>NUCLEOTIDE SEQUENCE</scope>
    <source>
        <strain evidence="6">CCFEE 5485</strain>
    </source>
</reference>
<dbReference type="EMBL" id="JAUTXT010000004">
    <property type="protein sequence ID" value="KAK3678528.1"/>
    <property type="molecule type" value="Genomic_DNA"/>
</dbReference>
<proteinExistence type="predicted"/>
<evidence type="ECO:0000256" key="5">
    <source>
        <dbReference type="SAM" id="Phobius"/>
    </source>
</evidence>
<comment type="subcellular location">
    <subcellularLocation>
        <location evidence="1">Membrane</location>
    </subcellularLocation>
</comment>
<dbReference type="Pfam" id="PF01124">
    <property type="entry name" value="MAPEG"/>
    <property type="match status" value="1"/>
</dbReference>
<keyword evidence="3 5" id="KW-1133">Transmembrane helix</keyword>
<dbReference type="AlphaFoldDB" id="A0AAE1C568"/>
<dbReference type="PANTHER" id="PTHR35371:SF1">
    <property type="entry name" value="BLR7753 PROTEIN"/>
    <property type="match status" value="1"/>
</dbReference>
<dbReference type="GO" id="GO:0016020">
    <property type="term" value="C:membrane"/>
    <property type="evidence" value="ECO:0007669"/>
    <property type="project" value="UniProtKB-SubCell"/>
</dbReference>
<gene>
    <name evidence="6" type="ORF">LTR78_001826</name>
</gene>
<dbReference type="PANTHER" id="PTHR35371">
    <property type="entry name" value="INNER MEMBRANE PROTEIN"/>
    <property type="match status" value="1"/>
</dbReference>
<dbReference type="Proteomes" id="UP001274830">
    <property type="component" value="Unassembled WGS sequence"/>
</dbReference>
<evidence type="ECO:0000313" key="6">
    <source>
        <dbReference type="EMBL" id="KAK3678528.1"/>
    </source>
</evidence>
<organism evidence="6 7">
    <name type="scientific">Recurvomyces mirabilis</name>
    <dbReference type="NCBI Taxonomy" id="574656"/>
    <lineage>
        <taxon>Eukaryota</taxon>
        <taxon>Fungi</taxon>
        <taxon>Dikarya</taxon>
        <taxon>Ascomycota</taxon>
        <taxon>Pezizomycotina</taxon>
        <taxon>Dothideomycetes</taxon>
        <taxon>Dothideomycetidae</taxon>
        <taxon>Mycosphaerellales</taxon>
        <taxon>Teratosphaeriaceae</taxon>
        <taxon>Recurvomyces</taxon>
    </lineage>
</organism>
<keyword evidence="4 5" id="KW-0472">Membrane</keyword>